<dbReference type="AlphaFoldDB" id="A0A177AH96"/>
<dbReference type="OrthoDB" id="5562676at2759"/>
<dbReference type="InterPro" id="IPR018786">
    <property type="entry name" value="Mit_KHE1"/>
</dbReference>
<dbReference type="Proteomes" id="UP000077154">
    <property type="component" value="Unassembled WGS sequence"/>
</dbReference>
<evidence type="ECO:0000313" key="2">
    <source>
        <dbReference type="EMBL" id="OAF61466.1"/>
    </source>
</evidence>
<reference evidence="2" key="1">
    <citation type="submission" date="2016-03" db="EMBL/GenBank/DDBJ databases">
        <title>Updated assembly of Pseudogymnoascus destructans, the fungus causing white-nose syndrome of bats.</title>
        <authorList>
            <person name="Palmer J.M."/>
            <person name="Drees K.P."/>
            <person name="Foster J.T."/>
            <person name="Lindner D.L."/>
        </authorList>
    </citation>
    <scope>NUCLEOTIDE SEQUENCE [LARGE SCALE GENOMIC DNA]</scope>
    <source>
        <strain evidence="2">20631-21</strain>
    </source>
</reference>
<evidence type="ECO:0000256" key="1">
    <source>
        <dbReference type="SAM" id="MobiDB-lite"/>
    </source>
</evidence>
<dbReference type="EMBL" id="KV441389">
    <property type="protein sequence ID" value="OAF61466.1"/>
    <property type="molecule type" value="Genomic_DNA"/>
</dbReference>
<dbReference type="eggNOG" id="KOG4539">
    <property type="taxonomic scope" value="Eukaryota"/>
</dbReference>
<dbReference type="Pfam" id="PF10173">
    <property type="entry name" value="Mit_KHE1"/>
    <property type="match status" value="1"/>
</dbReference>
<dbReference type="PANTHER" id="PTHR28062">
    <property type="entry name" value="K+-H+ EXCHANGE-LIKE PROTEIN"/>
    <property type="match status" value="1"/>
</dbReference>
<protein>
    <recommendedName>
        <fullName evidence="3">Mitochondrial K+-H+ exchange-related-domain-containing protein</fullName>
    </recommendedName>
</protein>
<name>A0A177AH96_9PEZI</name>
<dbReference type="GeneID" id="36285002"/>
<organism evidence="2">
    <name type="scientific">Pseudogymnoascus destructans</name>
    <dbReference type="NCBI Taxonomy" id="655981"/>
    <lineage>
        <taxon>Eukaryota</taxon>
        <taxon>Fungi</taxon>
        <taxon>Dikarya</taxon>
        <taxon>Ascomycota</taxon>
        <taxon>Pezizomycotina</taxon>
        <taxon>Leotiomycetes</taxon>
        <taxon>Thelebolales</taxon>
        <taxon>Thelebolaceae</taxon>
        <taxon>Pseudogymnoascus</taxon>
    </lineage>
</organism>
<dbReference type="GO" id="GO:1902600">
    <property type="term" value="P:proton transmembrane transport"/>
    <property type="evidence" value="ECO:0007669"/>
    <property type="project" value="TreeGrafter"/>
</dbReference>
<gene>
    <name evidence="2" type="ORF">VC83_01915</name>
</gene>
<accession>A0A177AH96</accession>
<sequence length="291" mass="33106">MRLYLLPISNRRTLLYCRRLNVSISDHPTFIDRGTIRAAKLWADWETKDSGWRKKVVDWGNAALKKIPYEEWGLKSIPPLSARRRAQELEAGQATVEVSFPSGVIPINEVSELLRRLGTERESLHKSRLVYCFVGMPITAPVALLPVIPNLPFFYLVYRAWSHWRALSGSKHIQFLINKELIAPTVSPILDTLYAPGIMRATRGSVSLGSKPPKSADSSAPLLKDQLPHEVMLLQEGDSTLIANALEMPELHAEIERAIWQVRNDIRAKQEARKENENEQDQVKEEDKDKK</sequence>
<evidence type="ECO:0008006" key="3">
    <source>
        <dbReference type="Google" id="ProtNLM"/>
    </source>
</evidence>
<dbReference type="GO" id="GO:0006813">
    <property type="term" value="P:potassium ion transport"/>
    <property type="evidence" value="ECO:0007669"/>
    <property type="project" value="TreeGrafter"/>
</dbReference>
<dbReference type="RefSeq" id="XP_024326741.1">
    <property type="nucleotide sequence ID" value="XM_024465587.1"/>
</dbReference>
<proteinExistence type="predicted"/>
<feature type="region of interest" description="Disordered" evidence="1">
    <location>
        <begin position="269"/>
        <end position="291"/>
    </location>
</feature>
<dbReference type="GO" id="GO:0005743">
    <property type="term" value="C:mitochondrial inner membrane"/>
    <property type="evidence" value="ECO:0007669"/>
    <property type="project" value="TreeGrafter"/>
</dbReference>
<dbReference type="PANTHER" id="PTHR28062:SF1">
    <property type="entry name" value="TRANSMEMBRANE PROTEIN"/>
    <property type="match status" value="1"/>
</dbReference>
<dbReference type="VEuPathDB" id="FungiDB:GMDG_03999"/>